<comment type="caution">
    <text evidence="1">The sequence shown here is derived from an EMBL/GenBank/DDBJ whole genome shotgun (WGS) entry which is preliminary data.</text>
</comment>
<reference evidence="1 2" key="1">
    <citation type="journal article" date="2024" name="IMA Fungus">
        <title>Apiospora arundinis, a panoply of carbohydrate-active enzymes and secondary metabolites.</title>
        <authorList>
            <person name="Sorensen T."/>
            <person name="Petersen C."/>
            <person name="Muurmann A.T."/>
            <person name="Christiansen J.V."/>
            <person name="Brundto M.L."/>
            <person name="Overgaard C.K."/>
            <person name="Boysen A.T."/>
            <person name="Wollenberg R.D."/>
            <person name="Larsen T.O."/>
            <person name="Sorensen J.L."/>
            <person name="Nielsen K.L."/>
            <person name="Sondergaard T.E."/>
        </authorList>
    </citation>
    <scope>NUCLEOTIDE SEQUENCE [LARGE SCALE GENOMIC DNA]</scope>
    <source>
        <strain evidence="1 2">AAU 773</strain>
    </source>
</reference>
<dbReference type="EMBL" id="JAPCWZ010000001">
    <property type="protein sequence ID" value="KAK8879816.1"/>
    <property type="molecule type" value="Genomic_DNA"/>
</dbReference>
<name>A0ABR2JMM6_9PEZI</name>
<keyword evidence="2" id="KW-1185">Reference proteome</keyword>
<protein>
    <submittedName>
        <fullName evidence="1">Uncharacterized protein</fullName>
    </submittedName>
</protein>
<sequence length="178" mass="19343">MAWVQPAAAPSPYAVPYYLPGNPRPYYYVPGQWGYGPNGQVSGNMVVPIGQPQQVVYHQQGYGAYCPSPNININVAAPLNGPNLVPVNMAAAPAAFQWPMNVVWQAAATTPATYAASSLDVPLYGRRPEDYYPYPPRLPAHRDGSVPGLEYIPVLRDGWADYNSRTNHAVAPPVCDKC</sequence>
<proteinExistence type="predicted"/>
<organism evidence="1 2">
    <name type="scientific">Apiospora arundinis</name>
    <dbReference type="NCBI Taxonomy" id="335852"/>
    <lineage>
        <taxon>Eukaryota</taxon>
        <taxon>Fungi</taxon>
        <taxon>Dikarya</taxon>
        <taxon>Ascomycota</taxon>
        <taxon>Pezizomycotina</taxon>
        <taxon>Sordariomycetes</taxon>
        <taxon>Xylariomycetidae</taxon>
        <taxon>Amphisphaeriales</taxon>
        <taxon>Apiosporaceae</taxon>
        <taxon>Apiospora</taxon>
    </lineage>
</organism>
<accession>A0ABR2JMM6</accession>
<evidence type="ECO:0000313" key="1">
    <source>
        <dbReference type="EMBL" id="KAK8879816.1"/>
    </source>
</evidence>
<evidence type="ECO:0000313" key="2">
    <source>
        <dbReference type="Proteomes" id="UP001390339"/>
    </source>
</evidence>
<dbReference type="Proteomes" id="UP001390339">
    <property type="component" value="Unassembled WGS sequence"/>
</dbReference>
<gene>
    <name evidence="1" type="ORF">PGQ11_001110</name>
</gene>